<dbReference type="Proteomes" id="UP001209570">
    <property type="component" value="Unassembled WGS sequence"/>
</dbReference>
<dbReference type="Pfam" id="PF03435">
    <property type="entry name" value="Sacchrp_dh_NADP"/>
    <property type="match status" value="1"/>
</dbReference>
<evidence type="ECO:0000256" key="1">
    <source>
        <dbReference type="ARBA" id="ARBA00038048"/>
    </source>
</evidence>
<accession>A0AAD5MAX6</accession>
<comment type="caution">
    <text evidence="4">The sequence shown here is derived from an EMBL/GenBank/DDBJ whole genome shotgun (WGS) entry which is preliminary data.</text>
</comment>
<gene>
    <name evidence="4" type="ORF">P43SY_006718</name>
</gene>
<dbReference type="EMBL" id="JAKCXM010000005">
    <property type="protein sequence ID" value="KAJ0409221.1"/>
    <property type="molecule type" value="Genomic_DNA"/>
</dbReference>
<name>A0AAD5MAX6_PYTIN</name>
<evidence type="ECO:0000256" key="2">
    <source>
        <dbReference type="SAM" id="Phobius"/>
    </source>
</evidence>
<dbReference type="PANTHER" id="PTHR12286:SF5">
    <property type="entry name" value="SACCHAROPINE DEHYDROGENASE-LIKE OXIDOREDUCTASE"/>
    <property type="match status" value="1"/>
</dbReference>
<reference evidence="4" key="1">
    <citation type="submission" date="2021-12" db="EMBL/GenBank/DDBJ databases">
        <title>Prjna785345.</title>
        <authorList>
            <person name="Rujirawat T."/>
            <person name="Krajaejun T."/>
        </authorList>
    </citation>
    <scope>NUCLEOTIDE SEQUENCE</scope>
    <source>
        <strain evidence="4">Pi057C3</strain>
    </source>
</reference>
<sequence length="424" mass="45611">MSKEFDVIVFGATGFTGALVARYLLQDSETAVGAPQAIKWAIAGRSEKKLEQTKQELKKRVPSVPAEAVDAIPSVVADSSDDAQMVAMVQRTKVVLTLVGPYMLYGERLVKACAENGVHYCDLTGETLWIEKMMNKYAAAAEKSGAVILNCCGFESVPSDLSTFVITEAVRKHKQTETSKVTLCFRSMDGGVSGGTLASVFTILETSTNADLQRAQNPFFLTDAATQDEKKRSGVQRANASSMLLKKETDLNFWSSYFIGGSVNSAIVHRSNFLLKGRYGDRFVYRERGAIGGFFAQLALTVGIAIGGVLLYFSWTRALVKMLAPKPGQGPSEAAMAKGHFVAKVVAYDAAGQLAARLTTVGKGDPGYMMTSQVIAECALCLAKGEFASSSVKGGFHTTASALGPRLVTRLQQKQIMKFNVELV</sequence>
<proteinExistence type="inferred from homology"/>
<dbReference type="Gene3D" id="3.40.50.720">
    <property type="entry name" value="NAD(P)-binding Rossmann-like Domain"/>
    <property type="match status" value="1"/>
</dbReference>
<dbReference type="PANTHER" id="PTHR12286">
    <property type="entry name" value="SACCHAROPINE DEHYDROGENASE-LIKE OXIDOREDUCTASE"/>
    <property type="match status" value="1"/>
</dbReference>
<dbReference type="InterPro" id="IPR036291">
    <property type="entry name" value="NAD(P)-bd_dom_sf"/>
</dbReference>
<organism evidence="4 5">
    <name type="scientific">Pythium insidiosum</name>
    <name type="common">Pythiosis disease agent</name>
    <dbReference type="NCBI Taxonomy" id="114742"/>
    <lineage>
        <taxon>Eukaryota</taxon>
        <taxon>Sar</taxon>
        <taxon>Stramenopiles</taxon>
        <taxon>Oomycota</taxon>
        <taxon>Peronosporomycetes</taxon>
        <taxon>Pythiales</taxon>
        <taxon>Pythiaceae</taxon>
        <taxon>Pythium</taxon>
    </lineage>
</organism>
<evidence type="ECO:0000259" key="3">
    <source>
        <dbReference type="Pfam" id="PF03435"/>
    </source>
</evidence>
<feature type="transmembrane region" description="Helical" evidence="2">
    <location>
        <begin position="289"/>
        <end position="313"/>
    </location>
</feature>
<dbReference type="InterPro" id="IPR005097">
    <property type="entry name" value="Sacchrp_dh_NADP-bd"/>
</dbReference>
<dbReference type="GO" id="GO:0005811">
    <property type="term" value="C:lipid droplet"/>
    <property type="evidence" value="ECO:0007669"/>
    <property type="project" value="TreeGrafter"/>
</dbReference>
<keyword evidence="2" id="KW-1133">Transmembrane helix</keyword>
<protein>
    <recommendedName>
        <fullName evidence="3">Saccharopine dehydrogenase NADP binding domain-containing protein</fullName>
    </recommendedName>
</protein>
<dbReference type="AlphaFoldDB" id="A0AAD5MAX6"/>
<evidence type="ECO:0000313" key="4">
    <source>
        <dbReference type="EMBL" id="KAJ0409221.1"/>
    </source>
</evidence>
<keyword evidence="2" id="KW-0472">Membrane</keyword>
<dbReference type="GO" id="GO:0009247">
    <property type="term" value="P:glycolipid biosynthetic process"/>
    <property type="evidence" value="ECO:0007669"/>
    <property type="project" value="TreeGrafter"/>
</dbReference>
<comment type="similarity">
    <text evidence="1">Belongs to the saccharopine dehydrogenase family.</text>
</comment>
<dbReference type="SUPFAM" id="SSF51735">
    <property type="entry name" value="NAD(P)-binding Rossmann-fold domains"/>
    <property type="match status" value="1"/>
</dbReference>
<dbReference type="GO" id="GO:0005739">
    <property type="term" value="C:mitochondrion"/>
    <property type="evidence" value="ECO:0007669"/>
    <property type="project" value="TreeGrafter"/>
</dbReference>
<evidence type="ECO:0000313" key="5">
    <source>
        <dbReference type="Proteomes" id="UP001209570"/>
    </source>
</evidence>
<keyword evidence="2" id="KW-0812">Transmembrane</keyword>
<dbReference type="InterPro" id="IPR051276">
    <property type="entry name" value="Saccharopine_DH-like_oxidrdct"/>
</dbReference>
<feature type="domain" description="Saccharopine dehydrogenase NADP binding" evidence="3">
    <location>
        <begin position="7"/>
        <end position="148"/>
    </location>
</feature>
<keyword evidence="5" id="KW-1185">Reference proteome</keyword>
<dbReference type="GO" id="GO:0005886">
    <property type="term" value="C:plasma membrane"/>
    <property type="evidence" value="ECO:0007669"/>
    <property type="project" value="TreeGrafter"/>
</dbReference>